<dbReference type="GeneID" id="115033010"/>
<evidence type="ECO:0000313" key="2">
    <source>
        <dbReference type="Proteomes" id="UP000007819"/>
    </source>
</evidence>
<evidence type="ECO:0008006" key="3">
    <source>
        <dbReference type="Google" id="ProtNLM"/>
    </source>
</evidence>
<dbReference type="Proteomes" id="UP000007819">
    <property type="component" value="Unassembled WGS sequence"/>
</dbReference>
<sequence>MARHTHNSVYGYFTHGEVLKKSKCKSCVSTLTGKHGKNLKRHLSNHIELYQEMQLKNVEKKKSAATKKMSILEGHEKLFQLNPDIKVKIGMKTIINAYVELVTVNGRPYTMLNDTGLRKIIDPVLKGINKKKCINSNSIKKYVCEESISIKRKHKCRSSNKSQTCFFET</sequence>
<dbReference type="OrthoDB" id="6604008at2759"/>
<accession>A0A8R2D7U1</accession>
<dbReference type="RefSeq" id="XP_016664902.2">
    <property type="nucleotide sequence ID" value="XM_016809413.2"/>
</dbReference>
<proteinExistence type="predicted"/>
<reference evidence="2" key="1">
    <citation type="submission" date="2010-06" db="EMBL/GenBank/DDBJ databases">
        <authorList>
            <person name="Jiang H."/>
            <person name="Abraham K."/>
            <person name="Ali S."/>
            <person name="Alsbrooks S.L."/>
            <person name="Anim B.N."/>
            <person name="Anosike U.S."/>
            <person name="Attaway T."/>
            <person name="Bandaranaike D.P."/>
            <person name="Battles P.K."/>
            <person name="Bell S.N."/>
            <person name="Bell A.V."/>
            <person name="Beltran B."/>
            <person name="Bickham C."/>
            <person name="Bustamante Y."/>
            <person name="Caleb T."/>
            <person name="Canada A."/>
            <person name="Cardenas V."/>
            <person name="Carter K."/>
            <person name="Chacko J."/>
            <person name="Chandrabose M.N."/>
            <person name="Chavez D."/>
            <person name="Chavez A."/>
            <person name="Chen L."/>
            <person name="Chu H.-S."/>
            <person name="Claassen K.J."/>
            <person name="Cockrell R."/>
            <person name="Collins M."/>
            <person name="Cooper J.A."/>
            <person name="Cree A."/>
            <person name="Curry S.M."/>
            <person name="Da Y."/>
            <person name="Dao M.D."/>
            <person name="Das B."/>
            <person name="Davila M.-L."/>
            <person name="Davy-Carroll L."/>
            <person name="Denson S."/>
            <person name="Dinh H."/>
            <person name="Ebong V.E."/>
            <person name="Edwards J.R."/>
            <person name="Egan A."/>
            <person name="El-Daye J."/>
            <person name="Escobedo L."/>
            <person name="Fernandez S."/>
            <person name="Fernando P.R."/>
            <person name="Flagg N."/>
            <person name="Forbes L.D."/>
            <person name="Fowler R.G."/>
            <person name="Fu Q."/>
            <person name="Gabisi R.A."/>
            <person name="Ganer J."/>
            <person name="Garbino Pronczuk A."/>
            <person name="Garcia R.M."/>
            <person name="Garner T."/>
            <person name="Garrett T.E."/>
            <person name="Gonzalez D.A."/>
            <person name="Hamid H."/>
            <person name="Hawkins E.S."/>
            <person name="Hirani K."/>
            <person name="Hogues M.E."/>
            <person name="Hollins B."/>
            <person name="Hsiao C.-H."/>
            <person name="Jabil R."/>
            <person name="James M.L."/>
            <person name="Jhangiani S.N."/>
            <person name="Johnson B."/>
            <person name="Johnson Q."/>
            <person name="Joshi V."/>
            <person name="Kalu J.B."/>
            <person name="Kam C."/>
            <person name="Kashfia A."/>
            <person name="Keebler J."/>
            <person name="Kisamo H."/>
            <person name="Kovar C.L."/>
            <person name="Lago L.A."/>
            <person name="Lai C.-Y."/>
            <person name="Laidlaw J."/>
            <person name="Lara F."/>
            <person name="Le T.-K."/>
            <person name="Lee S.L."/>
            <person name="Legall F.H."/>
            <person name="Lemon S.J."/>
            <person name="Lewis L.R."/>
            <person name="Li B."/>
            <person name="Liu Y."/>
            <person name="Liu Y.-S."/>
            <person name="Lopez J."/>
            <person name="Lozado R.J."/>
            <person name="Lu J."/>
            <person name="Madu R.C."/>
            <person name="Maheshwari M."/>
            <person name="Maheshwari R."/>
            <person name="Malloy K."/>
            <person name="Martinez E."/>
            <person name="Mathew T."/>
            <person name="Mercado I.C."/>
            <person name="Mercado C."/>
            <person name="Meyer B."/>
            <person name="Montgomery K."/>
            <person name="Morgan M.B."/>
            <person name="Munidasa M."/>
            <person name="Nazareth L.V."/>
            <person name="Nelson J."/>
            <person name="Ng B.M."/>
            <person name="Nguyen N.B."/>
            <person name="Nguyen P.Q."/>
            <person name="Nguyen T."/>
            <person name="Obregon M."/>
            <person name="Okwuonu G.O."/>
            <person name="Onwere C.G."/>
            <person name="Orozco G."/>
            <person name="Parra A."/>
            <person name="Patel S."/>
            <person name="Patil S."/>
            <person name="Perez A."/>
            <person name="Perez Y."/>
            <person name="Pham C."/>
            <person name="Primus E.L."/>
            <person name="Pu L.-L."/>
            <person name="Puazo M."/>
            <person name="Qin X."/>
            <person name="Quiroz J.B."/>
            <person name="Reese J."/>
            <person name="Richards S."/>
            <person name="Rives C.M."/>
            <person name="Robberts R."/>
            <person name="Ruiz S.J."/>
            <person name="Ruiz M.J."/>
            <person name="Santibanez J."/>
            <person name="Schneider B.W."/>
            <person name="Sisson I."/>
            <person name="Smith M."/>
            <person name="Sodergren E."/>
            <person name="Song X.-Z."/>
            <person name="Song B.B."/>
            <person name="Summersgill H."/>
            <person name="Thelus R."/>
            <person name="Thornton R.D."/>
            <person name="Trejos Z.Y."/>
            <person name="Usmani K."/>
            <person name="Vattathil S."/>
            <person name="Villasana D."/>
            <person name="Walker D.L."/>
            <person name="Wang S."/>
            <person name="Wang K."/>
            <person name="White C.S."/>
            <person name="Williams A.C."/>
            <person name="Williamson J."/>
            <person name="Wilson K."/>
            <person name="Woghiren I.O."/>
            <person name="Woodworth J.R."/>
            <person name="Worley K.C."/>
            <person name="Wright R.A."/>
            <person name="Wu W."/>
            <person name="Young L."/>
            <person name="Zhang L."/>
            <person name="Zhang J."/>
            <person name="Zhu Y."/>
            <person name="Muzny D.M."/>
            <person name="Weinstock G."/>
            <person name="Gibbs R.A."/>
        </authorList>
    </citation>
    <scope>NUCLEOTIDE SEQUENCE [LARGE SCALE GENOMIC DNA]</scope>
    <source>
        <strain evidence="2">LSR1</strain>
    </source>
</reference>
<organism evidence="1 2">
    <name type="scientific">Acyrthosiphon pisum</name>
    <name type="common">Pea aphid</name>
    <dbReference type="NCBI Taxonomy" id="7029"/>
    <lineage>
        <taxon>Eukaryota</taxon>
        <taxon>Metazoa</taxon>
        <taxon>Ecdysozoa</taxon>
        <taxon>Arthropoda</taxon>
        <taxon>Hexapoda</taxon>
        <taxon>Insecta</taxon>
        <taxon>Pterygota</taxon>
        <taxon>Neoptera</taxon>
        <taxon>Paraneoptera</taxon>
        <taxon>Hemiptera</taxon>
        <taxon>Sternorrhyncha</taxon>
        <taxon>Aphidomorpha</taxon>
        <taxon>Aphidoidea</taxon>
        <taxon>Aphididae</taxon>
        <taxon>Macrosiphini</taxon>
        <taxon>Acyrthosiphon</taxon>
    </lineage>
</organism>
<reference evidence="1" key="2">
    <citation type="submission" date="2022-06" db="UniProtKB">
        <authorList>
            <consortium name="EnsemblMetazoa"/>
        </authorList>
    </citation>
    <scope>IDENTIFICATION</scope>
</reference>
<dbReference type="EnsemblMetazoa" id="XM_016809413.2">
    <property type="protein sequence ID" value="XP_016664902.2"/>
    <property type="gene ID" value="LOC115033010"/>
</dbReference>
<dbReference type="AlphaFoldDB" id="A0A8R2D7U1"/>
<keyword evidence="2" id="KW-1185">Reference proteome</keyword>
<protein>
    <recommendedName>
        <fullName evidence="3">BED-type domain-containing protein</fullName>
    </recommendedName>
</protein>
<evidence type="ECO:0000313" key="1">
    <source>
        <dbReference type="EnsemblMetazoa" id="XP_016664902.2"/>
    </source>
</evidence>
<dbReference type="KEGG" id="api:115033010"/>
<name>A0A8R2D7U1_ACYPI</name>